<evidence type="ECO:0000313" key="5">
    <source>
        <dbReference type="Proteomes" id="UP000249590"/>
    </source>
</evidence>
<evidence type="ECO:0000256" key="2">
    <source>
        <dbReference type="SAM" id="SignalP"/>
    </source>
</evidence>
<dbReference type="Pfam" id="PF25973">
    <property type="entry name" value="BSH_CzcB"/>
    <property type="match status" value="1"/>
</dbReference>
<gene>
    <name evidence="4" type="ORF">DLJ53_16830</name>
</gene>
<dbReference type="GO" id="GO:0015562">
    <property type="term" value="F:efflux transmembrane transporter activity"/>
    <property type="evidence" value="ECO:0007669"/>
    <property type="project" value="TreeGrafter"/>
</dbReference>
<dbReference type="Gene3D" id="2.40.30.170">
    <property type="match status" value="1"/>
</dbReference>
<feature type="signal peptide" evidence="2">
    <location>
        <begin position="1"/>
        <end position="28"/>
    </location>
</feature>
<dbReference type="PANTHER" id="PTHR30469:SF15">
    <property type="entry name" value="HLYD FAMILY OF SECRETION PROTEINS"/>
    <property type="match status" value="1"/>
</dbReference>
<feature type="domain" description="CzcB-like barrel-sandwich hybrid" evidence="3">
    <location>
        <begin position="43"/>
        <end position="193"/>
    </location>
</feature>
<protein>
    <submittedName>
        <fullName evidence="4">Efflux RND transporter periplasmic adaptor subunit</fullName>
    </submittedName>
</protein>
<dbReference type="Gene3D" id="1.10.287.470">
    <property type="entry name" value="Helix hairpin bin"/>
    <property type="match status" value="1"/>
</dbReference>
<dbReference type="PANTHER" id="PTHR30469">
    <property type="entry name" value="MULTIDRUG RESISTANCE PROTEIN MDTA"/>
    <property type="match status" value="1"/>
</dbReference>
<organism evidence="4 5">
    <name type="scientific">Acuticoccus sediminis</name>
    <dbReference type="NCBI Taxonomy" id="2184697"/>
    <lineage>
        <taxon>Bacteria</taxon>
        <taxon>Pseudomonadati</taxon>
        <taxon>Pseudomonadota</taxon>
        <taxon>Alphaproteobacteria</taxon>
        <taxon>Hyphomicrobiales</taxon>
        <taxon>Amorphaceae</taxon>
        <taxon>Acuticoccus</taxon>
    </lineage>
</organism>
<dbReference type="AlphaFoldDB" id="A0A8B2NUP2"/>
<reference evidence="4 5" key="1">
    <citation type="submission" date="2018-05" db="EMBL/GenBank/DDBJ databases">
        <title>Acuticoccus sediminis sp. nov., isolated from deep-sea sediment of Indian Ocean.</title>
        <authorList>
            <person name="Liu X."/>
            <person name="Lai Q."/>
            <person name="Du Y."/>
            <person name="Sun F."/>
            <person name="Zhang X."/>
            <person name="Wang S."/>
            <person name="Shao Z."/>
        </authorList>
    </citation>
    <scope>NUCLEOTIDE SEQUENCE [LARGE SCALE GENOMIC DNA]</scope>
    <source>
        <strain evidence="4 5">PTG4-2</strain>
    </source>
</reference>
<dbReference type="EMBL" id="QHHQ01000003">
    <property type="protein sequence ID" value="RAI00893.1"/>
    <property type="molecule type" value="Genomic_DNA"/>
</dbReference>
<keyword evidence="2" id="KW-0732">Signal</keyword>
<comment type="similarity">
    <text evidence="1">Belongs to the membrane fusion protein (MFP) (TC 8.A.1) family.</text>
</comment>
<dbReference type="InterPro" id="IPR006143">
    <property type="entry name" value="RND_pump_MFP"/>
</dbReference>
<dbReference type="GO" id="GO:1990281">
    <property type="term" value="C:efflux pump complex"/>
    <property type="evidence" value="ECO:0007669"/>
    <property type="project" value="TreeGrafter"/>
</dbReference>
<dbReference type="SUPFAM" id="SSF111369">
    <property type="entry name" value="HlyD-like secretion proteins"/>
    <property type="match status" value="1"/>
</dbReference>
<accession>A0A8B2NUP2</accession>
<name>A0A8B2NUP2_9HYPH</name>
<comment type="caution">
    <text evidence="4">The sequence shown here is derived from an EMBL/GenBank/DDBJ whole genome shotgun (WGS) entry which is preliminary data.</text>
</comment>
<feature type="chain" id="PRO_5032335302" evidence="2">
    <location>
        <begin position="29"/>
        <end position="275"/>
    </location>
</feature>
<evidence type="ECO:0000313" key="4">
    <source>
        <dbReference type="EMBL" id="RAI00893.1"/>
    </source>
</evidence>
<keyword evidence="5" id="KW-1185">Reference proteome</keyword>
<evidence type="ECO:0000256" key="1">
    <source>
        <dbReference type="ARBA" id="ARBA00009477"/>
    </source>
</evidence>
<dbReference type="InterPro" id="IPR058647">
    <property type="entry name" value="BSH_CzcB-like"/>
</dbReference>
<dbReference type="Gene3D" id="2.40.50.100">
    <property type="match status" value="1"/>
</dbReference>
<sequence length="275" mass="30146">MREAKGMAMLQRCLTVAVICLIASGARAETLECLIEPDLVIELATPVEGVIDEMVVDRGDRVDAGDVVARLDSQLERIAVEMAKEKAEDDSSVRASASRLLNQTRTLERTQTLFERRTVPQATLEEAQMLREVREIEHSSTERQLAMAQVELKRAETVLERRAVKSPIAGVVLERLLQAGEYAHEQANIARIARIDPLRIEVFAPIRLFASVKVGDPVTIHPIEPVGGSYVGKVDVVDQVFDPASGTFGVRITLPNPGEKIPSGLRCTADFAPDS</sequence>
<evidence type="ECO:0000259" key="3">
    <source>
        <dbReference type="Pfam" id="PF25973"/>
    </source>
</evidence>
<dbReference type="Proteomes" id="UP000249590">
    <property type="component" value="Unassembled WGS sequence"/>
</dbReference>
<dbReference type="NCBIfam" id="TIGR01730">
    <property type="entry name" value="RND_mfp"/>
    <property type="match status" value="1"/>
</dbReference>
<proteinExistence type="inferred from homology"/>